<reference evidence="1" key="1">
    <citation type="submission" date="2021-02" db="EMBL/GenBank/DDBJ databases">
        <authorList>
            <consortium name="DOE Joint Genome Institute"/>
            <person name="Ahrendt S."/>
            <person name="Looney B.P."/>
            <person name="Miyauchi S."/>
            <person name="Morin E."/>
            <person name="Drula E."/>
            <person name="Courty P.E."/>
            <person name="Chicoki N."/>
            <person name="Fauchery L."/>
            <person name="Kohler A."/>
            <person name="Kuo A."/>
            <person name="Labutti K."/>
            <person name="Pangilinan J."/>
            <person name="Lipzen A."/>
            <person name="Riley R."/>
            <person name="Andreopoulos W."/>
            <person name="He G."/>
            <person name="Johnson J."/>
            <person name="Barry K.W."/>
            <person name="Grigoriev I.V."/>
            <person name="Nagy L."/>
            <person name="Hibbett D."/>
            <person name="Henrissat B."/>
            <person name="Matheny P.B."/>
            <person name="Labbe J."/>
            <person name="Martin F."/>
        </authorList>
    </citation>
    <scope>NUCLEOTIDE SEQUENCE</scope>
    <source>
        <strain evidence="1">FP105234-sp</strain>
    </source>
</reference>
<dbReference type="EMBL" id="MU275886">
    <property type="protein sequence ID" value="KAI0048485.1"/>
    <property type="molecule type" value="Genomic_DNA"/>
</dbReference>
<name>A0ACB8RWR6_9AGAM</name>
<keyword evidence="2" id="KW-1185">Reference proteome</keyword>
<reference evidence="1" key="2">
    <citation type="journal article" date="2022" name="New Phytol.">
        <title>Evolutionary transition to the ectomycorrhizal habit in the genomes of a hyperdiverse lineage of mushroom-forming fungi.</title>
        <authorList>
            <person name="Looney B."/>
            <person name="Miyauchi S."/>
            <person name="Morin E."/>
            <person name="Drula E."/>
            <person name="Courty P.E."/>
            <person name="Kohler A."/>
            <person name="Kuo A."/>
            <person name="LaButti K."/>
            <person name="Pangilinan J."/>
            <person name="Lipzen A."/>
            <person name="Riley R."/>
            <person name="Andreopoulos W."/>
            <person name="He G."/>
            <person name="Johnson J."/>
            <person name="Nolan M."/>
            <person name="Tritt A."/>
            <person name="Barry K.W."/>
            <person name="Grigoriev I.V."/>
            <person name="Nagy L.G."/>
            <person name="Hibbett D."/>
            <person name="Henrissat B."/>
            <person name="Matheny P.B."/>
            <person name="Labbe J."/>
            <person name="Martin F.M."/>
        </authorList>
    </citation>
    <scope>NUCLEOTIDE SEQUENCE</scope>
    <source>
        <strain evidence="1">FP105234-sp</strain>
    </source>
</reference>
<comment type="caution">
    <text evidence="1">The sequence shown here is derived from an EMBL/GenBank/DDBJ whole genome shotgun (WGS) entry which is preliminary data.</text>
</comment>
<accession>A0ACB8RWR6</accession>
<evidence type="ECO:0000313" key="1">
    <source>
        <dbReference type="EMBL" id="KAI0048485.1"/>
    </source>
</evidence>
<organism evidence="1 2">
    <name type="scientific">Auriscalpium vulgare</name>
    <dbReference type="NCBI Taxonomy" id="40419"/>
    <lineage>
        <taxon>Eukaryota</taxon>
        <taxon>Fungi</taxon>
        <taxon>Dikarya</taxon>
        <taxon>Basidiomycota</taxon>
        <taxon>Agaricomycotina</taxon>
        <taxon>Agaricomycetes</taxon>
        <taxon>Russulales</taxon>
        <taxon>Auriscalpiaceae</taxon>
        <taxon>Auriscalpium</taxon>
    </lineage>
</organism>
<protein>
    <submittedName>
        <fullName evidence="1">Uncharacterized protein</fullName>
    </submittedName>
</protein>
<proteinExistence type="predicted"/>
<sequence>MWCYEIERAVLNGLMWSERWRRSPRRRSRVIYDHNLIRYTEISGALHLLIRRRNLLLLSLVCCFTRAVHPGMQDSKCPLWKTFAKYMNYAH</sequence>
<evidence type="ECO:0000313" key="2">
    <source>
        <dbReference type="Proteomes" id="UP000814033"/>
    </source>
</evidence>
<gene>
    <name evidence="1" type="ORF">FA95DRAFT_1557996</name>
</gene>
<dbReference type="Proteomes" id="UP000814033">
    <property type="component" value="Unassembled WGS sequence"/>
</dbReference>